<keyword evidence="2" id="KW-0472">Membrane</keyword>
<sequence length="462" mass="49489">MEHDGEDAACHCPPRPAATSRFLKMRSSTQGWSQRQCLALQLLILFPSMGWPLSVLSVAYAFPSTIDLPGGDVLSHMAIPTAPAIIVDLTRRSTEAGVIHDSFFIPGVAASGAVFLVGVVCCLLLLRKEKRPIMPPEPRPLTYAARYKAPPRPDQPPPSDAASVNTGRFSRQSKIQRKSMIQNQAPYGLEPLPQPPPSITSSYARFKQPVPGIPQHPGLAAYNPEPLPYANGTTQMRNLSPSGGNGPMRDSDNPLPVPPPRPRPTPVPPAGRPQSLLSDGKSSTQVGSDSAQSSVSFERGNRGLAQARYQPPPRQGASPFAVPAPYPPSPPGQIPPVNQQAVPSPLPSESALSYLSSERATRWHAAQAQPENESQYQPPPPEGASSFAVPAPNPPSPPAQLQPVDQQYLHQYTNQQQPRSTHGTYSNGQGGSAGYGYQTMNQPPHYSATKSSGHSRRETKGG</sequence>
<evidence type="ECO:0000313" key="4">
    <source>
        <dbReference type="Proteomes" id="UP000284706"/>
    </source>
</evidence>
<organism evidence="3 4">
    <name type="scientific">Gymnopilus dilepis</name>
    <dbReference type="NCBI Taxonomy" id="231916"/>
    <lineage>
        <taxon>Eukaryota</taxon>
        <taxon>Fungi</taxon>
        <taxon>Dikarya</taxon>
        <taxon>Basidiomycota</taxon>
        <taxon>Agaricomycotina</taxon>
        <taxon>Agaricomycetes</taxon>
        <taxon>Agaricomycetidae</taxon>
        <taxon>Agaricales</taxon>
        <taxon>Agaricineae</taxon>
        <taxon>Hymenogastraceae</taxon>
        <taxon>Gymnopilus</taxon>
    </lineage>
</organism>
<feature type="compositionally biased region" description="Pro residues" evidence="1">
    <location>
        <begin position="322"/>
        <end position="334"/>
    </location>
</feature>
<dbReference type="Proteomes" id="UP000284706">
    <property type="component" value="Unassembled WGS sequence"/>
</dbReference>
<feature type="compositionally biased region" description="Polar residues" evidence="1">
    <location>
        <begin position="418"/>
        <end position="427"/>
    </location>
</feature>
<evidence type="ECO:0000256" key="2">
    <source>
        <dbReference type="SAM" id="Phobius"/>
    </source>
</evidence>
<evidence type="ECO:0000313" key="3">
    <source>
        <dbReference type="EMBL" id="PPR07239.1"/>
    </source>
</evidence>
<feature type="compositionally biased region" description="Low complexity" evidence="1">
    <location>
        <begin position="406"/>
        <end position="417"/>
    </location>
</feature>
<feature type="region of interest" description="Disordered" evidence="1">
    <location>
        <begin position="137"/>
        <end position="462"/>
    </location>
</feature>
<feature type="compositionally biased region" description="Polar residues" evidence="1">
    <location>
        <begin position="438"/>
        <end position="452"/>
    </location>
</feature>
<proteinExistence type="predicted"/>
<feature type="compositionally biased region" description="Polar residues" evidence="1">
    <location>
        <begin position="231"/>
        <end position="242"/>
    </location>
</feature>
<feature type="compositionally biased region" description="Pro residues" evidence="1">
    <location>
        <begin position="150"/>
        <end position="159"/>
    </location>
</feature>
<feature type="compositionally biased region" description="Polar residues" evidence="1">
    <location>
        <begin position="164"/>
        <end position="185"/>
    </location>
</feature>
<accession>A0A409YW74</accession>
<evidence type="ECO:0000256" key="1">
    <source>
        <dbReference type="SAM" id="MobiDB-lite"/>
    </source>
</evidence>
<feature type="compositionally biased region" description="Pro residues" evidence="1">
    <location>
        <begin position="255"/>
        <end position="271"/>
    </location>
</feature>
<dbReference type="EMBL" id="NHYE01000149">
    <property type="protein sequence ID" value="PPR07239.1"/>
    <property type="molecule type" value="Genomic_DNA"/>
</dbReference>
<reference evidence="3 4" key="1">
    <citation type="journal article" date="2018" name="Evol. Lett.">
        <title>Horizontal gene cluster transfer increased hallucinogenic mushroom diversity.</title>
        <authorList>
            <person name="Reynolds H.T."/>
            <person name="Vijayakumar V."/>
            <person name="Gluck-Thaler E."/>
            <person name="Korotkin H.B."/>
            <person name="Matheny P.B."/>
            <person name="Slot J.C."/>
        </authorList>
    </citation>
    <scope>NUCLEOTIDE SEQUENCE [LARGE SCALE GENOMIC DNA]</scope>
    <source>
        <strain evidence="3 4">SRW20</strain>
    </source>
</reference>
<feature type="transmembrane region" description="Helical" evidence="2">
    <location>
        <begin position="38"/>
        <end position="62"/>
    </location>
</feature>
<keyword evidence="2" id="KW-0812">Transmembrane</keyword>
<comment type="caution">
    <text evidence="3">The sequence shown here is derived from an EMBL/GenBank/DDBJ whole genome shotgun (WGS) entry which is preliminary data.</text>
</comment>
<dbReference type="InParanoid" id="A0A409YW74"/>
<dbReference type="AlphaFoldDB" id="A0A409YW74"/>
<name>A0A409YW74_9AGAR</name>
<feature type="compositionally biased region" description="Polar residues" evidence="1">
    <location>
        <begin position="275"/>
        <end position="296"/>
    </location>
</feature>
<keyword evidence="4" id="KW-1185">Reference proteome</keyword>
<dbReference type="OrthoDB" id="10651456at2759"/>
<keyword evidence="2" id="KW-1133">Transmembrane helix</keyword>
<gene>
    <name evidence="3" type="ORF">CVT26_012497</name>
</gene>
<feature type="compositionally biased region" description="Pro residues" evidence="1">
    <location>
        <begin position="391"/>
        <end position="400"/>
    </location>
</feature>
<protein>
    <submittedName>
        <fullName evidence="3">Uncharacterized protein</fullName>
    </submittedName>
</protein>
<feature type="transmembrane region" description="Helical" evidence="2">
    <location>
        <begin position="103"/>
        <end position="126"/>
    </location>
</feature>